<dbReference type="InterPro" id="IPR050491">
    <property type="entry name" value="AmpC-like"/>
</dbReference>
<dbReference type="Pfam" id="PF00144">
    <property type="entry name" value="Beta-lactamase"/>
    <property type="match status" value="1"/>
</dbReference>
<feature type="domain" description="Beta-lactamase-related" evidence="2">
    <location>
        <begin position="174"/>
        <end position="460"/>
    </location>
</feature>
<dbReference type="SUPFAM" id="SSF55383">
    <property type="entry name" value="Copper amine oxidase, domain N"/>
    <property type="match status" value="1"/>
</dbReference>
<dbReference type="Proteomes" id="UP000249522">
    <property type="component" value="Unassembled WGS sequence"/>
</dbReference>
<dbReference type="SUPFAM" id="SSF56601">
    <property type="entry name" value="beta-lactamase/transpeptidase-like"/>
    <property type="match status" value="1"/>
</dbReference>
<dbReference type="InterPro" id="IPR036582">
    <property type="entry name" value="Mao_N_sf"/>
</dbReference>
<accession>A0A2W1LD71</accession>
<reference evidence="4 5" key="1">
    <citation type="submission" date="2018-06" db="EMBL/GenBank/DDBJ databases">
        <title>Paenibacillus imtechensis sp. nov.</title>
        <authorList>
            <person name="Pinnaka A.K."/>
            <person name="Singh H."/>
            <person name="Kaur M."/>
        </authorList>
    </citation>
    <scope>NUCLEOTIDE SEQUENCE [LARGE SCALE GENOMIC DNA]</scope>
    <source>
        <strain evidence="4 5">SMB1</strain>
    </source>
</reference>
<sequence>MQDRKEMPRGRCKRVLVLLLASAVLGSGIQQGSVNAAASAQVPANITVLSGGQEVEWHALPFVDKGTTYVPVREFVKAAGARLDWSTKTNRITIKKGNRTVNLTPGSQEMTVNGQVVRIPNGSKLVRYTTYLPFRSVTEALGISFELWNTAKPIINLNVHSSAGHNGSEEMTAVDAYLKKQRFTGVALIARNGETMLEKGYGPADSRRMNDKDTLTRIASISKQFTAAAVMKLYEEGALQLNEPLSSFIPDFPRGEEITVHMLLAHTAGLPSDIPRTAEAALEDTVAAIKKMKLVSVPGTTFRYSNPGYVLLASIIEQRSGMSYGDYLRRYFFEPVGMTRTGEASPDTPTNAGYVLEGGRLQERGYYISQSGTGSLYSTASDLLKWNQALFGGKVLSKDSVTRIFEEFPERGNSYYGWEIREMDGRTIYSTTGGGAGYTTLFSVEPATDTVLILLSNEQRIDIQSHHKAIRSYLKD</sequence>
<dbReference type="Gene3D" id="3.30.457.10">
    <property type="entry name" value="Copper amine oxidase-like, N-terminal domain"/>
    <property type="match status" value="1"/>
</dbReference>
<evidence type="ECO:0000259" key="2">
    <source>
        <dbReference type="Pfam" id="PF00144"/>
    </source>
</evidence>
<evidence type="ECO:0000313" key="5">
    <source>
        <dbReference type="Proteomes" id="UP000249522"/>
    </source>
</evidence>
<dbReference type="PANTHER" id="PTHR46825:SF9">
    <property type="entry name" value="BETA-LACTAMASE-RELATED DOMAIN-CONTAINING PROTEIN"/>
    <property type="match status" value="1"/>
</dbReference>
<evidence type="ECO:0008006" key="6">
    <source>
        <dbReference type="Google" id="ProtNLM"/>
    </source>
</evidence>
<organism evidence="4 5">
    <name type="scientific">Paenibacillus sambharensis</name>
    <dbReference type="NCBI Taxonomy" id="1803190"/>
    <lineage>
        <taxon>Bacteria</taxon>
        <taxon>Bacillati</taxon>
        <taxon>Bacillota</taxon>
        <taxon>Bacilli</taxon>
        <taxon>Bacillales</taxon>
        <taxon>Paenibacillaceae</taxon>
        <taxon>Paenibacillus</taxon>
    </lineage>
</organism>
<comment type="caution">
    <text evidence="4">The sequence shown here is derived from an EMBL/GenBank/DDBJ whole genome shotgun (WGS) entry which is preliminary data.</text>
</comment>
<feature type="signal peptide" evidence="1">
    <location>
        <begin position="1"/>
        <end position="36"/>
    </location>
</feature>
<dbReference type="InterPro" id="IPR001466">
    <property type="entry name" value="Beta-lactam-related"/>
</dbReference>
<keyword evidence="5" id="KW-1185">Reference proteome</keyword>
<name>A0A2W1LD71_9BACL</name>
<protein>
    <recommendedName>
        <fullName evidence="6">Beta-lactamase-related domain-containing protein</fullName>
    </recommendedName>
</protein>
<dbReference type="InterPro" id="IPR012338">
    <property type="entry name" value="Beta-lactam/transpept-like"/>
</dbReference>
<proteinExistence type="predicted"/>
<dbReference type="Gene3D" id="3.40.710.10">
    <property type="entry name" value="DD-peptidase/beta-lactamase superfamily"/>
    <property type="match status" value="1"/>
</dbReference>
<keyword evidence="1" id="KW-0732">Signal</keyword>
<dbReference type="AlphaFoldDB" id="A0A2W1LD71"/>
<evidence type="ECO:0000256" key="1">
    <source>
        <dbReference type="SAM" id="SignalP"/>
    </source>
</evidence>
<gene>
    <name evidence="4" type="ORF">DNH61_04755</name>
</gene>
<dbReference type="EMBL" id="QKRB01000032">
    <property type="protein sequence ID" value="PZD97036.1"/>
    <property type="molecule type" value="Genomic_DNA"/>
</dbReference>
<dbReference type="InterPro" id="IPR012854">
    <property type="entry name" value="Cu_amine_oxidase-like_N"/>
</dbReference>
<dbReference type="Pfam" id="PF07833">
    <property type="entry name" value="Cu_amine_oxidN1"/>
    <property type="match status" value="1"/>
</dbReference>
<evidence type="ECO:0000313" key="4">
    <source>
        <dbReference type="EMBL" id="PZD97036.1"/>
    </source>
</evidence>
<feature type="domain" description="Copper amine oxidase-like N-terminal" evidence="3">
    <location>
        <begin position="52"/>
        <end position="146"/>
    </location>
</feature>
<dbReference type="RefSeq" id="WP_111145533.1">
    <property type="nucleotide sequence ID" value="NZ_QKRB01000032.1"/>
</dbReference>
<dbReference type="OrthoDB" id="9803467at2"/>
<dbReference type="PANTHER" id="PTHR46825">
    <property type="entry name" value="D-ALANYL-D-ALANINE-CARBOXYPEPTIDASE/ENDOPEPTIDASE AMPH"/>
    <property type="match status" value="1"/>
</dbReference>
<feature type="chain" id="PRO_5016067125" description="Beta-lactamase-related domain-containing protein" evidence="1">
    <location>
        <begin position="37"/>
        <end position="476"/>
    </location>
</feature>
<evidence type="ECO:0000259" key="3">
    <source>
        <dbReference type="Pfam" id="PF07833"/>
    </source>
</evidence>